<dbReference type="GO" id="GO:0005886">
    <property type="term" value="C:plasma membrane"/>
    <property type="evidence" value="ECO:0007669"/>
    <property type="project" value="TreeGrafter"/>
</dbReference>
<proteinExistence type="evidence at transcript level"/>
<dbReference type="UniPathway" id="UPA00282"/>
<evidence type="ECO:0000313" key="10">
    <source>
        <dbReference type="EMBL" id="BAV82978.1"/>
    </source>
</evidence>
<sequence>MAVPGIKVSTKLTATDLFWWRVDEPQNPMVINILVEFEGVLTPAAVRDALEAAVAENIRLHGVPTSRFADTAGTWGLLAGCLTVLATGSQWYWKPIPHFSLEEHIRLHVLEERSEDCLRRFVDEEISHQLPKDRAQWRGIVIHNTPGSGSRALFRFHHVIADGAGLGQWFYGLCQVHGPPTGDSPHEVPEKQAWVGRHPSTLSAHPPPKRTAVQRLRKVAARVRDVVDFLLLEVLLVVYSALKLLFLSRDSNSPFKGPNTGRKKTGTTLHSLDLPVEAVKALGKGYDRDITVNDVLCTLLAGAFRRFFQRHLLHPEQMSMRVAVPINMRSSIRPPITMDNRFSLVFKSLPIHLPTVQERLASFHVRMGLMKMSIEPRLGLLLMYFLAWMPERVLARVIEHFTLCTSAVLTNVMSSRIKLSFAGQPMDNMCFWVPTSGDIGLGISVCTYCDRINLGLVVDENLLADVKPLLADVVAEWDDMQRQLSAQGAAHPSSVIPAHTQEMIEANQQYGKPGHSR</sequence>
<evidence type="ECO:0000256" key="1">
    <source>
        <dbReference type="ARBA" id="ARBA00004771"/>
    </source>
</evidence>
<evidence type="ECO:0000256" key="3">
    <source>
        <dbReference type="ARBA" id="ARBA00022679"/>
    </source>
</evidence>
<dbReference type="GO" id="GO:0004144">
    <property type="term" value="F:diacylglycerol O-acyltransferase activity"/>
    <property type="evidence" value="ECO:0007669"/>
    <property type="project" value="UniProtKB-EC"/>
</dbReference>
<gene>
    <name evidence="10" type="primary">WSD5</name>
</gene>
<feature type="domain" description="O-acyltransferase WSD1 C-terminal" evidence="9">
    <location>
        <begin position="340"/>
        <end position="480"/>
    </location>
</feature>
<dbReference type="BRENDA" id="2.3.1.75">
    <property type="organism ID" value="2197"/>
</dbReference>
<dbReference type="Gene3D" id="3.30.559.10">
    <property type="entry name" value="Chloramphenicol acetyltransferase-like domain"/>
    <property type="match status" value="1"/>
</dbReference>
<dbReference type="GO" id="GO:0019432">
    <property type="term" value="P:triglyceride biosynthetic process"/>
    <property type="evidence" value="ECO:0007669"/>
    <property type="project" value="UniProtKB-UniPathway"/>
</dbReference>
<evidence type="ECO:0000256" key="5">
    <source>
        <dbReference type="ARBA" id="ARBA00024360"/>
    </source>
</evidence>
<comment type="similarity">
    <text evidence="5">In the N-terminal section; belongs to the long-chain O-acyltransferase family.</text>
</comment>
<dbReference type="Pfam" id="PF06974">
    <property type="entry name" value="WS_DGAT_C"/>
    <property type="match status" value="1"/>
</dbReference>
<dbReference type="SUPFAM" id="SSF52777">
    <property type="entry name" value="CoA-dependent acyltransferases"/>
    <property type="match status" value="1"/>
</dbReference>
<dbReference type="GO" id="GO:0047196">
    <property type="term" value="F:long-chain-alcohol O-fatty-acyltransferase activity"/>
    <property type="evidence" value="ECO:0007669"/>
    <property type="project" value="UniProtKB-EC"/>
</dbReference>
<dbReference type="InterPro" id="IPR023213">
    <property type="entry name" value="CAT-like_dom_sf"/>
</dbReference>
<evidence type="ECO:0000256" key="2">
    <source>
        <dbReference type="ARBA" id="ARBA00005189"/>
    </source>
</evidence>
<evidence type="ECO:0000256" key="4">
    <source>
        <dbReference type="ARBA" id="ARBA00023315"/>
    </source>
</evidence>
<dbReference type="AlphaFoldDB" id="A0A1E1GJC5"/>
<keyword evidence="3 10" id="KW-0808">Transferase</keyword>
<organism evidence="10">
    <name type="scientific">Euglena gracilis</name>
    <dbReference type="NCBI Taxonomy" id="3039"/>
    <lineage>
        <taxon>Eukaryota</taxon>
        <taxon>Discoba</taxon>
        <taxon>Euglenozoa</taxon>
        <taxon>Euglenida</taxon>
        <taxon>Spirocuta</taxon>
        <taxon>Euglenophyceae</taxon>
        <taxon>Euglenales</taxon>
        <taxon>Euglenaceae</taxon>
        <taxon>Euglena</taxon>
    </lineage>
</organism>
<name>A0A1E1GJC5_EUGGR</name>
<comment type="catalytic activity">
    <reaction evidence="7">
        <text>an acyl-CoA + a 1,2-diacyl-sn-glycerol = a triacyl-sn-glycerol + CoA</text>
        <dbReference type="Rhea" id="RHEA:10868"/>
        <dbReference type="ChEBI" id="CHEBI:17815"/>
        <dbReference type="ChEBI" id="CHEBI:57287"/>
        <dbReference type="ChEBI" id="CHEBI:58342"/>
        <dbReference type="ChEBI" id="CHEBI:64615"/>
        <dbReference type="EC" id="2.3.1.20"/>
    </reaction>
</comment>
<evidence type="ECO:0000256" key="7">
    <source>
        <dbReference type="ARBA" id="ARBA00048109"/>
    </source>
</evidence>
<keyword evidence="4 10" id="KW-0012">Acyltransferase</keyword>
<protein>
    <submittedName>
        <fullName evidence="10">Wax ester synthase/diacylglycerol acyltransferase</fullName>
    </submittedName>
</protein>
<dbReference type="PANTHER" id="PTHR31650:SF1">
    <property type="entry name" value="WAX ESTER SYNTHASE_DIACYLGLYCEROL ACYLTRANSFERASE 4-RELATED"/>
    <property type="match status" value="1"/>
</dbReference>
<comment type="pathway">
    <text evidence="2">Lipid metabolism.</text>
</comment>
<reference evidence="10" key="1">
    <citation type="submission" date="2015-07" db="EMBL/GenBank/DDBJ databases">
        <title>Identification and evaluation of physiological function of wax ester synthase/diacylglycerol acyltransferase isoenzymes in Euglena gracilis.</title>
        <authorList>
            <person name="Tomiyama T."/>
            <person name="Maruta T."/>
            <person name="Sawa Y."/>
            <person name="Ishikawa T."/>
        </authorList>
    </citation>
    <scope>NUCLEOTIDE SEQUENCE</scope>
</reference>
<evidence type="ECO:0000259" key="8">
    <source>
        <dbReference type="Pfam" id="PF03007"/>
    </source>
</evidence>
<dbReference type="Pfam" id="PF03007">
    <property type="entry name" value="WS_DGAT_cat"/>
    <property type="match status" value="1"/>
</dbReference>
<dbReference type="InterPro" id="IPR004255">
    <property type="entry name" value="O-acyltransferase_WSD1_N"/>
</dbReference>
<feature type="domain" description="O-acyltransferase WSD1-like N-terminal" evidence="8">
    <location>
        <begin position="87"/>
        <end position="295"/>
    </location>
</feature>
<comment type="catalytic activity">
    <reaction evidence="6">
        <text>a long chain fatty alcohol + a fatty acyl-CoA = a long-chain alcohol wax ester + CoA</text>
        <dbReference type="Rhea" id="RHEA:38443"/>
        <dbReference type="ChEBI" id="CHEBI:17135"/>
        <dbReference type="ChEBI" id="CHEBI:57287"/>
        <dbReference type="ChEBI" id="CHEBI:77636"/>
        <dbReference type="ChEBI" id="CHEBI:235323"/>
        <dbReference type="EC" id="2.3.1.75"/>
    </reaction>
</comment>
<comment type="pathway">
    <text evidence="1">Glycerolipid metabolism; triacylglycerol biosynthesis.</text>
</comment>
<accession>A0A1E1GJC5</accession>
<dbReference type="InterPro" id="IPR009721">
    <property type="entry name" value="O-acyltransferase_WSD1_C"/>
</dbReference>
<evidence type="ECO:0000259" key="9">
    <source>
        <dbReference type="Pfam" id="PF06974"/>
    </source>
</evidence>
<evidence type="ECO:0000256" key="6">
    <source>
        <dbReference type="ARBA" id="ARBA00047604"/>
    </source>
</evidence>
<dbReference type="PANTHER" id="PTHR31650">
    <property type="entry name" value="O-ACYLTRANSFERASE (WSD1-LIKE) FAMILY PROTEIN"/>
    <property type="match status" value="1"/>
</dbReference>
<dbReference type="EMBL" id="LC069361">
    <property type="protein sequence ID" value="BAV82978.1"/>
    <property type="molecule type" value="mRNA"/>
</dbReference>
<dbReference type="InterPro" id="IPR045034">
    <property type="entry name" value="O-acyltransferase_WSD1-like"/>
</dbReference>